<evidence type="ECO:0000313" key="4">
    <source>
        <dbReference type="EMBL" id="PIP19521.1"/>
    </source>
</evidence>
<dbReference type="Gene3D" id="2.40.420.20">
    <property type="match status" value="1"/>
</dbReference>
<comment type="caution">
    <text evidence="4">The sequence shown here is derived from an EMBL/GenBank/DDBJ whole genome shotgun (WGS) entry which is preliminary data.</text>
</comment>
<gene>
    <name evidence="4" type="ORF">COX41_02410</name>
</gene>
<dbReference type="PANTHER" id="PTHR32347">
    <property type="entry name" value="EFFLUX SYSTEM COMPONENT YKNX-RELATED"/>
    <property type="match status" value="1"/>
</dbReference>
<sequence>MRNKKLKITFLVLGITIVAALTIIKIKGKGSNGEITQDISPTTGAIRVFISTTGTVLPKNRLEVKPSVNGRIESILVQEGEKVKQGQMLAWMSSTERAALLDAAEGQGEEKLKYWKEAYKPIALLSPIDGEVIVATTQSGQTVTTNDAVVVLSDHLIVRAQVDETDIGKITNNMKAVITLDAYPDTKIKAEVEHIYYESQTVNNVTIYPVDLIQQEVPPFFRSGMNASVDFMVQDKKDILIIPVDAVYKNGESYVLLKQPNGKEPVMTSVKLGITDDKNVEVISGINENDRIIVKSKKYSLPKASAAGSNPFMPSRRK</sequence>
<dbReference type="EMBL" id="PCRK01000052">
    <property type="protein sequence ID" value="PIP19521.1"/>
    <property type="molecule type" value="Genomic_DNA"/>
</dbReference>
<reference evidence="4 5" key="1">
    <citation type="submission" date="2017-09" db="EMBL/GenBank/DDBJ databases">
        <title>Depth-based differentiation of microbial function through sediment-hosted aquifers and enrichment of novel symbionts in the deep terrestrial subsurface.</title>
        <authorList>
            <person name="Probst A.J."/>
            <person name="Ladd B."/>
            <person name="Jarett J.K."/>
            <person name="Geller-Mcgrath D.E."/>
            <person name="Sieber C.M."/>
            <person name="Emerson J.B."/>
            <person name="Anantharaman K."/>
            <person name="Thomas B.C."/>
            <person name="Malmstrom R."/>
            <person name="Stieglmeier M."/>
            <person name="Klingl A."/>
            <person name="Woyke T."/>
            <person name="Ryan C.M."/>
            <person name="Banfield J.F."/>
        </authorList>
    </citation>
    <scope>NUCLEOTIDE SEQUENCE [LARGE SCALE GENOMIC DNA]</scope>
    <source>
        <strain evidence="4">CG23_combo_of_CG06-09_8_20_14_all_41_10</strain>
    </source>
</reference>
<dbReference type="Gene3D" id="2.40.50.100">
    <property type="match status" value="1"/>
</dbReference>
<evidence type="ECO:0000313" key="5">
    <source>
        <dbReference type="Proteomes" id="UP000231292"/>
    </source>
</evidence>
<feature type="domain" description="CzcB-like barrel-sandwich hybrid" evidence="3">
    <location>
        <begin position="63"/>
        <end position="154"/>
    </location>
</feature>
<dbReference type="AlphaFoldDB" id="A0A2G9YLZ9"/>
<dbReference type="SUPFAM" id="SSF111369">
    <property type="entry name" value="HlyD-like secretion proteins"/>
    <property type="match status" value="1"/>
</dbReference>
<evidence type="ECO:0000256" key="2">
    <source>
        <dbReference type="ARBA" id="ARBA00023054"/>
    </source>
</evidence>
<dbReference type="InterPro" id="IPR058647">
    <property type="entry name" value="BSH_CzcB-like"/>
</dbReference>
<accession>A0A2G9YLZ9</accession>
<comment type="subcellular location">
    <subcellularLocation>
        <location evidence="1">Cell envelope</location>
    </subcellularLocation>
</comment>
<dbReference type="GO" id="GO:0030313">
    <property type="term" value="C:cell envelope"/>
    <property type="evidence" value="ECO:0007669"/>
    <property type="project" value="UniProtKB-SubCell"/>
</dbReference>
<dbReference type="Pfam" id="PF25973">
    <property type="entry name" value="BSH_CzcB"/>
    <property type="match status" value="1"/>
</dbReference>
<name>A0A2G9YLZ9_9BACT</name>
<dbReference type="Proteomes" id="UP000231292">
    <property type="component" value="Unassembled WGS sequence"/>
</dbReference>
<protein>
    <submittedName>
        <fullName evidence="4">RND transporter</fullName>
    </submittedName>
</protein>
<dbReference type="Gene3D" id="1.10.287.470">
    <property type="entry name" value="Helix hairpin bin"/>
    <property type="match status" value="1"/>
</dbReference>
<organism evidence="4 5">
    <name type="scientific">Candidatus Sherwoodlollariibacterium unditelluris</name>
    <dbReference type="NCBI Taxonomy" id="1974757"/>
    <lineage>
        <taxon>Bacteria</taxon>
        <taxon>Pseudomonadati</taxon>
        <taxon>Candidatus Omnitrophota</taxon>
        <taxon>Candidatus Sherwoodlollariibacterium</taxon>
    </lineage>
</organism>
<evidence type="ECO:0000256" key="1">
    <source>
        <dbReference type="ARBA" id="ARBA00004196"/>
    </source>
</evidence>
<evidence type="ECO:0000259" key="3">
    <source>
        <dbReference type="Pfam" id="PF25973"/>
    </source>
</evidence>
<proteinExistence type="predicted"/>
<keyword evidence="2" id="KW-0175">Coiled coil</keyword>
<dbReference type="InterPro" id="IPR050465">
    <property type="entry name" value="UPF0194_transport"/>
</dbReference>
<dbReference type="Gene3D" id="2.40.30.170">
    <property type="match status" value="1"/>
</dbReference>